<dbReference type="AlphaFoldDB" id="A0A1W1I4I0"/>
<evidence type="ECO:0000313" key="4">
    <source>
        <dbReference type="Proteomes" id="UP000192042"/>
    </source>
</evidence>
<proteinExistence type="predicted"/>
<dbReference type="Gene3D" id="3.40.710.10">
    <property type="entry name" value="DD-peptidase/beta-lactamase superfamily"/>
    <property type="match status" value="1"/>
</dbReference>
<keyword evidence="4" id="KW-1185">Reference proteome</keyword>
<dbReference type="PANTHER" id="PTHR43283">
    <property type="entry name" value="BETA-LACTAMASE-RELATED"/>
    <property type="match status" value="1"/>
</dbReference>
<dbReference type="InterPro" id="IPR012338">
    <property type="entry name" value="Beta-lactam/transpept-like"/>
</dbReference>
<dbReference type="Proteomes" id="UP000192042">
    <property type="component" value="Chromosome I"/>
</dbReference>
<dbReference type="RefSeq" id="WP_080886384.1">
    <property type="nucleotide sequence ID" value="NZ_LT828648.1"/>
</dbReference>
<dbReference type="PANTHER" id="PTHR43283:SF11">
    <property type="entry name" value="BETA-LACTAMASE-RELATED DOMAIN-CONTAINING PROTEIN"/>
    <property type="match status" value="1"/>
</dbReference>
<sequence length="388" mass="41588">MSLPSAIHAELRSAVNDGVFPGAVVAVRLRGQAPCLAAAGRLSSESDSQPVEVSTLYDLASLTKPLVTVTSILLLAQQAGLCLDDPIEKSLPELARSAVGRAPLSDLLAHSSGLPGWRPLYEKLYGDTPVTDPASQGIDPAAARSAVLNLIRDEPAVYVRGTRSLYSDLGFILLGFLIERTTGVLLDEWYRRAVTDPLGAVSLLFAPVSGMGISSDPSAGKAAGIAPTEYDSWRQRLLRGEVHDENAAALGGIAGHAGLFGTAEGVLAVSGAWLDAYHGNDRFFSPDLVRRFVTRQTNVPQSSWALGWDTPSVPSSSGSYFSECSFGHLGYTGTSVWVDPTRKLEVVILSNRVHPSRRNEKIREFRPRLHDLIIREFALFEKGQAGSG</sequence>
<dbReference type="EMBL" id="LT828648">
    <property type="protein sequence ID" value="SLM47918.1"/>
    <property type="molecule type" value="Genomic_DNA"/>
</dbReference>
<dbReference type="InterPro" id="IPR050789">
    <property type="entry name" value="Diverse_Enzym_Activities"/>
</dbReference>
<dbReference type="InterPro" id="IPR001466">
    <property type="entry name" value="Beta-lactam-related"/>
</dbReference>
<gene>
    <name evidence="3" type="ORF">NSJP_1746</name>
</gene>
<dbReference type="OrthoDB" id="9770183at2"/>
<feature type="domain" description="Beta-lactamase-related" evidence="2">
    <location>
        <begin position="13"/>
        <end position="360"/>
    </location>
</feature>
<name>A0A1W1I4I0_9BACT</name>
<evidence type="ECO:0000313" key="3">
    <source>
        <dbReference type="EMBL" id="SLM47918.1"/>
    </source>
</evidence>
<evidence type="ECO:0000256" key="1">
    <source>
        <dbReference type="ARBA" id="ARBA00022801"/>
    </source>
</evidence>
<reference evidence="3 4" key="1">
    <citation type="submission" date="2017-03" db="EMBL/GenBank/DDBJ databases">
        <authorList>
            <person name="Afonso C.L."/>
            <person name="Miller P.J."/>
            <person name="Scott M.A."/>
            <person name="Spackman E."/>
            <person name="Goraichik I."/>
            <person name="Dimitrov K.M."/>
            <person name="Suarez D.L."/>
            <person name="Swayne D.E."/>
        </authorList>
    </citation>
    <scope>NUCLEOTIDE SEQUENCE [LARGE SCALE GENOMIC DNA]</scope>
    <source>
        <strain evidence="3">Genome sequencing of Nitrospira japonica strain NJ11</strain>
    </source>
</reference>
<dbReference type="Pfam" id="PF00144">
    <property type="entry name" value="Beta-lactamase"/>
    <property type="match status" value="1"/>
</dbReference>
<dbReference type="KEGG" id="nja:NSJP_1746"/>
<dbReference type="SUPFAM" id="SSF56601">
    <property type="entry name" value="beta-lactamase/transpeptidase-like"/>
    <property type="match status" value="1"/>
</dbReference>
<protein>
    <submittedName>
        <fullName evidence="3">Putative Esterase, beta-lactamase family</fullName>
    </submittedName>
</protein>
<organism evidence="3 4">
    <name type="scientific">Nitrospira japonica</name>
    <dbReference type="NCBI Taxonomy" id="1325564"/>
    <lineage>
        <taxon>Bacteria</taxon>
        <taxon>Pseudomonadati</taxon>
        <taxon>Nitrospirota</taxon>
        <taxon>Nitrospiria</taxon>
        <taxon>Nitrospirales</taxon>
        <taxon>Nitrospiraceae</taxon>
        <taxon>Nitrospira</taxon>
    </lineage>
</organism>
<keyword evidence="1" id="KW-0378">Hydrolase</keyword>
<dbReference type="STRING" id="1325564.NSJP_1746"/>
<accession>A0A1W1I4I0</accession>
<dbReference type="GO" id="GO:0016787">
    <property type="term" value="F:hydrolase activity"/>
    <property type="evidence" value="ECO:0007669"/>
    <property type="project" value="UniProtKB-KW"/>
</dbReference>
<evidence type="ECO:0000259" key="2">
    <source>
        <dbReference type="Pfam" id="PF00144"/>
    </source>
</evidence>